<evidence type="ECO:0008006" key="4">
    <source>
        <dbReference type="Google" id="ProtNLM"/>
    </source>
</evidence>
<name>A0AA39MS76_9AGAR</name>
<dbReference type="Proteomes" id="UP001175226">
    <property type="component" value="Unassembled WGS sequence"/>
</dbReference>
<keyword evidence="3" id="KW-1185">Reference proteome</keyword>
<dbReference type="EMBL" id="JAUEPT010000018">
    <property type="protein sequence ID" value="KAK0444677.1"/>
    <property type="molecule type" value="Genomic_DNA"/>
</dbReference>
<sequence length="78" mass="8789">MVLGILTLYTLITSFQHRQSKATPVMILTVESSIITEVGLCVSDSMRYTCSLTVFGSSEHIHSSRLKFVILTYRFAMK</sequence>
<dbReference type="AlphaFoldDB" id="A0AA39MS76"/>
<evidence type="ECO:0000313" key="2">
    <source>
        <dbReference type="EMBL" id="KAK0444677.1"/>
    </source>
</evidence>
<organism evidence="2 3">
    <name type="scientific">Armillaria borealis</name>
    <dbReference type="NCBI Taxonomy" id="47425"/>
    <lineage>
        <taxon>Eukaryota</taxon>
        <taxon>Fungi</taxon>
        <taxon>Dikarya</taxon>
        <taxon>Basidiomycota</taxon>
        <taxon>Agaricomycotina</taxon>
        <taxon>Agaricomycetes</taxon>
        <taxon>Agaricomycetidae</taxon>
        <taxon>Agaricales</taxon>
        <taxon>Marasmiineae</taxon>
        <taxon>Physalacriaceae</taxon>
        <taxon>Armillaria</taxon>
    </lineage>
</organism>
<evidence type="ECO:0000313" key="3">
    <source>
        <dbReference type="Proteomes" id="UP001175226"/>
    </source>
</evidence>
<gene>
    <name evidence="2" type="ORF">EV421DRAFT_362733</name>
</gene>
<proteinExistence type="predicted"/>
<keyword evidence="1" id="KW-0732">Signal</keyword>
<feature type="signal peptide" evidence="1">
    <location>
        <begin position="1"/>
        <end position="22"/>
    </location>
</feature>
<feature type="chain" id="PRO_5041332039" description="Secreted protein" evidence="1">
    <location>
        <begin position="23"/>
        <end position="78"/>
    </location>
</feature>
<reference evidence="2" key="1">
    <citation type="submission" date="2023-06" db="EMBL/GenBank/DDBJ databases">
        <authorList>
            <consortium name="Lawrence Berkeley National Laboratory"/>
            <person name="Ahrendt S."/>
            <person name="Sahu N."/>
            <person name="Indic B."/>
            <person name="Wong-Bajracharya J."/>
            <person name="Merenyi Z."/>
            <person name="Ke H.-M."/>
            <person name="Monk M."/>
            <person name="Kocsube S."/>
            <person name="Drula E."/>
            <person name="Lipzen A."/>
            <person name="Balint B."/>
            <person name="Henrissat B."/>
            <person name="Andreopoulos B."/>
            <person name="Martin F.M."/>
            <person name="Harder C.B."/>
            <person name="Rigling D."/>
            <person name="Ford K.L."/>
            <person name="Foster G.D."/>
            <person name="Pangilinan J."/>
            <person name="Papanicolaou A."/>
            <person name="Barry K."/>
            <person name="LaButti K."/>
            <person name="Viragh M."/>
            <person name="Koriabine M."/>
            <person name="Yan M."/>
            <person name="Riley R."/>
            <person name="Champramary S."/>
            <person name="Plett K.L."/>
            <person name="Tsai I.J."/>
            <person name="Slot J."/>
            <person name="Sipos G."/>
            <person name="Plett J."/>
            <person name="Nagy L.G."/>
            <person name="Grigoriev I.V."/>
        </authorList>
    </citation>
    <scope>NUCLEOTIDE SEQUENCE</scope>
    <source>
        <strain evidence="2">FPL87.14</strain>
    </source>
</reference>
<comment type="caution">
    <text evidence="2">The sequence shown here is derived from an EMBL/GenBank/DDBJ whole genome shotgun (WGS) entry which is preliminary data.</text>
</comment>
<protein>
    <recommendedName>
        <fullName evidence="4">Secreted protein</fullName>
    </recommendedName>
</protein>
<evidence type="ECO:0000256" key="1">
    <source>
        <dbReference type="SAM" id="SignalP"/>
    </source>
</evidence>
<accession>A0AA39MS76</accession>